<dbReference type="Proteomes" id="UP000183376">
    <property type="component" value="Chromosome I"/>
</dbReference>
<gene>
    <name evidence="2" type="ORF">SAMN04489726_1047</name>
</gene>
<sequence length="177" mass="18838">MSSRSRIALIVGAGIAVATTVVLLRNDPKPELDEDLVREVTPAVHSALLTNGKLTWPTKSGGRWFCATRAVETRRDGDMVRVGVLATCMDYTRVERCLASSAGSSGAVVVTLRGNQVLNVEVPVDGAGNDAMLRRMFSEAGYAEVRRSVGRESPDPAPKAKAAFGLPADAPSCRIQQ</sequence>
<reference evidence="2 3" key="1">
    <citation type="submission" date="2016-10" db="EMBL/GenBank/DDBJ databases">
        <authorList>
            <person name="de Groot N.N."/>
        </authorList>
    </citation>
    <scope>NUCLEOTIDE SEQUENCE [LARGE SCALE GENOMIC DNA]</scope>
    <source>
        <strain evidence="2 3">DSM 44149</strain>
    </source>
</reference>
<evidence type="ECO:0000313" key="3">
    <source>
        <dbReference type="Proteomes" id="UP000183376"/>
    </source>
</evidence>
<name>A0A1G9SC04_ALLAB</name>
<dbReference type="AlphaFoldDB" id="A0A1G9SC04"/>
<accession>A0A1G9SC04</accession>
<keyword evidence="3" id="KW-1185">Reference proteome</keyword>
<organism evidence="2 3">
    <name type="scientific">Allokutzneria albata</name>
    <name type="common">Kibdelosporangium albatum</name>
    <dbReference type="NCBI Taxonomy" id="211114"/>
    <lineage>
        <taxon>Bacteria</taxon>
        <taxon>Bacillati</taxon>
        <taxon>Actinomycetota</taxon>
        <taxon>Actinomycetes</taxon>
        <taxon>Pseudonocardiales</taxon>
        <taxon>Pseudonocardiaceae</taxon>
        <taxon>Allokutzneria</taxon>
    </lineage>
</organism>
<protein>
    <submittedName>
        <fullName evidence="2">Uncharacterized protein</fullName>
    </submittedName>
</protein>
<evidence type="ECO:0000313" key="2">
    <source>
        <dbReference type="EMBL" id="SDM32850.1"/>
    </source>
</evidence>
<dbReference type="RefSeq" id="WP_030432197.1">
    <property type="nucleotide sequence ID" value="NZ_JOEF01000024.1"/>
</dbReference>
<feature type="region of interest" description="Disordered" evidence="1">
    <location>
        <begin position="147"/>
        <end position="177"/>
    </location>
</feature>
<dbReference type="OrthoDB" id="3537276at2"/>
<dbReference type="STRING" id="211114.SAMN04489726_1047"/>
<proteinExistence type="predicted"/>
<evidence type="ECO:0000256" key="1">
    <source>
        <dbReference type="SAM" id="MobiDB-lite"/>
    </source>
</evidence>
<dbReference type="EMBL" id="LT629701">
    <property type="protein sequence ID" value="SDM32850.1"/>
    <property type="molecule type" value="Genomic_DNA"/>
</dbReference>
<dbReference type="eggNOG" id="ENOG5031Q9D">
    <property type="taxonomic scope" value="Bacteria"/>
</dbReference>